<reference evidence="1" key="1">
    <citation type="journal article" date="2014" name="Nat. Commun.">
        <title>The tobacco genome sequence and its comparison with those of tomato and potato.</title>
        <authorList>
            <person name="Sierro N."/>
            <person name="Battey J.N."/>
            <person name="Ouadi S."/>
            <person name="Bakaher N."/>
            <person name="Bovet L."/>
            <person name="Willig A."/>
            <person name="Goepfert S."/>
            <person name="Peitsch M.C."/>
            <person name="Ivanov N.V."/>
        </authorList>
    </citation>
    <scope>NUCLEOTIDE SEQUENCE [LARGE SCALE GENOMIC DNA]</scope>
</reference>
<protein>
    <submittedName>
        <fullName evidence="2">Mitochondrial protein AtMg00710</fullName>
    </submittedName>
</protein>
<evidence type="ECO:0000313" key="2">
    <source>
        <dbReference type="RefSeq" id="XP_075098850.1"/>
    </source>
</evidence>
<proteinExistence type="predicted"/>
<sequence length="135" mass="15245">MTPQQNGVVERMNITLLERACCMISNARLRNAFWAEAISTTCYIVNCARSAPLNFKTPKEMWSGTLANYSDLKILGCPAYMHVNYGKLEPRDKKCIFLGKSTQKQVEYEIDIPSRPSLPTLEQNTVETPKVDPEA</sequence>
<gene>
    <name evidence="2" type="primary">LOC142175760</name>
</gene>
<organism evidence="1 2">
    <name type="scientific">Nicotiana tabacum</name>
    <name type="common">Common tobacco</name>
    <dbReference type="NCBI Taxonomy" id="4097"/>
    <lineage>
        <taxon>Eukaryota</taxon>
        <taxon>Viridiplantae</taxon>
        <taxon>Streptophyta</taxon>
        <taxon>Embryophyta</taxon>
        <taxon>Tracheophyta</taxon>
        <taxon>Spermatophyta</taxon>
        <taxon>Magnoliopsida</taxon>
        <taxon>eudicotyledons</taxon>
        <taxon>Gunneridae</taxon>
        <taxon>Pentapetalae</taxon>
        <taxon>asterids</taxon>
        <taxon>lamiids</taxon>
        <taxon>Solanales</taxon>
        <taxon>Solanaceae</taxon>
        <taxon>Nicotianoideae</taxon>
        <taxon>Nicotianeae</taxon>
        <taxon>Nicotiana</taxon>
    </lineage>
</organism>
<reference evidence="2" key="2">
    <citation type="submission" date="2025-08" db="UniProtKB">
        <authorList>
            <consortium name="RefSeq"/>
        </authorList>
    </citation>
    <scope>IDENTIFICATION</scope>
    <source>
        <tissue evidence="2">Leaf</tissue>
    </source>
</reference>
<accession>A0AC58TNS5</accession>
<evidence type="ECO:0000313" key="1">
    <source>
        <dbReference type="Proteomes" id="UP000790787"/>
    </source>
</evidence>
<keyword evidence="1" id="KW-1185">Reference proteome</keyword>
<dbReference type="Proteomes" id="UP000790787">
    <property type="component" value="Chromosome 22"/>
</dbReference>
<name>A0AC58TNS5_TOBAC</name>
<dbReference type="RefSeq" id="XP_075098850.1">
    <property type="nucleotide sequence ID" value="XM_075242749.1"/>
</dbReference>